<protein>
    <recommendedName>
        <fullName evidence="1">Dit-like phage tail protein N-terminal domain-containing protein</fullName>
    </recommendedName>
</protein>
<accession>I4D3G4</accession>
<dbReference type="Proteomes" id="UP000002892">
    <property type="component" value="Chromosome"/>
</dbReference>
<proteinExistence type="predicted"/>
<dbReference type="AlphaFoldDB" id="I4D3G4"/>
<reference evidence="2 3" key="1">
    <citation type="journal article" date="2012" name="J. Bacteriol.">
        <title>Complete genome sequences of Desulfosporosinus orientis DSM765T, Desulfosporosinus youngiae DSM17734T, Desulfosporosinus meridiei DSM13257T, and Desulfosporosinus acidiphilus DSM22704T.</title>
        <authorList>
            <person name="Pester M."/>
            <person name="Brambilla E."/>
            <person name="Alazard D."/>
            <person name="Rattei T."/>
            <person name="Weinmaier T."/>
            <person name="Han J."/>
            <person name="Lucas S."/>
            <person name="Lapidus A."/>
            <person name="Cheng J.F."/>
            <person name="Goodwin L."/>
            <person name="Pitluck S."/>
            <person name="Peters L."/>
            <person name="Ovchinnikova G."/>
            <person name="Teshima H."/>
            <person name="Detter J.C."/>
            <person name="Han C.S."/>
            <person name="Tapia R."/>
            <person name="Land M.L."/>
            <person name="Hauser L."/>
            <person name="Kyrpides N.C."/>
            <person name="Ivanova N.N."/>
            <person name="Pagani I."/>
            <person name="Huntmann M."/>
            <person name="Wei C.L."/>
            <person name="Davenport K.W."/>
            <person name="Daligault H."/>
            <person name="Chain P.S."/>
            <person name="Chen A."/>
            <person name="Mavromatis K."/>
            <person name="Markowitz V."/>
            <person name="Szeto E."/>
            <person name="Mikhailova N."/>
            <person name="Pati A."/>
            <person name="Wagner M."/>
            <person name="Woyke T."/>
            <person name="Ollivier B."/>
            <person name="Klenk H.P."/>
            <person name="Spring S."/>
            <person name="Loy A."/>
        </authorList>
    </citation>
    <scope>NUCLEOTIDE SEQUENCE [LARGE SCALE GENOMIC DNA]</scope>
    <source>
        <strain evidence="3">DSM 22704 / JCM 16185 / SJ4</strain>
    </source>
</reference>
<evidence type="ECO:0000313" key="2">
    <source>
        <dbReference type="EMBL" id="AFM40338.1"/>
    </source>
</evidence>
<feature type="domain" description="Dit-like phage tail protein N-terminal" evidence="1">
    <location>
        <begin position="69"/>
        <end position="131"/>
    </location>
</feature>
<organism evidence="2 3">
    <name type="scientific">Desulfosporosinus acidiphilus (strain DSM 22704 / JCM 16185 / SJ4)</name>
    <dbReference type="NCBI Taxonomy" id="646529"/>
    <lineage>
        <taxon>Bacteria</taxon>
        <taxon>Bacillati</taxon>
        <taxon>Bacillota</taxon>
        <taxon>Clostridia</taxon>
        <taxon>Eubacteriales</taxon>
        <taxon>Desulfitobacteriaceae</taxon>
        <taxon>Desulfosporosinus</taxon>
    </lineage>
</organism>
<dbReference type="RefSeq" id="WP_014826345.1">
    <property type="nucleotide sequence ID" value="NC_018068.1"/>
</dbReference>
<dbReference type="KEGG" id="dai:Desaci_1312"/>
<evidence type="ECO:0000259" key="1">
    <source>
        <dbReference type="Pfam" id="PF21821"/>
    </source>
</evidence>
<keyword evidence="3" id="KW-1185">Reference proteome</keyword>
<evidence type="ECO:0000313" key="3">
    <source>
        <dbReference type="Proteomes" id="UP000002892"/>
    </source>
</evidence>
<sequence>MEFWLMQDKETLQLPVPPPSYTVKKTLNNTSVIVESIGEISFIGKPKLAEIPPISSFFPKKDYSFCQYHTFPTPKECTDLIEKWMASGKPIRYLVTGTSINTLCSIESFEYGEQDGTGDVYFTLTLKEYKVIPS</sequence>
<name>I4D3G4_DESAJ</name>
<dbReference type="HOGENOM" id="CLU_077348_2_0_9"/>
<gene>
    <name evidence="2" type="ordered locus">Desaci_1312</name>
</gene>
<dbReference type="STRING" id="646529.Desaci_1312"/>
<dbReference type="Pfam" id="PF21821">
    <property type="entry name" value="Dit_like"/>
    <property type="match status" value="1"/>
</dbReference>
<dbReference type="InterPro" id="IPR048494">
    <property type="entry name" value="Dit-like_N"/>
</dbReference>
<dbReference type="EMBL" id="CP003639">
    <property type="protein sequence ID" value="AFM40338.1"/>
    <property type="molecule type" value="Genomic_DNA"/>
</dbReference>
<dbReference type="OrthoDB" id="9800780at2"/>
<dbReference type="eggNOG" id="COG1652">
    <property type="taxonomic scope" value="Bacteria"/>
</dbReference>